<evidence type="ECO:0000256" key="3">
    <source>
        <dbReference type="ARBA" id="ARBA00023082"/>
    </source>
</evidence>
<proteinExistence type="inferred from homology"/>
<comment type="similarity">
    <text evidence="1">Belongs to the sigma-70 factor family. ECF subfamily.</text>
</comment>
<keyword evidence="3" id="KW-0731">Sigma factor</keyword>
<evidence type="ECO:0000259" key="5">
    <source>
        <dbReference type="Pfam" id="PF08281"/>
    </source>
</evidence>
<evidence type="ECO:0000256" key="2">
    <source>
        <dbReference type="ARBA" id="ARBA00023015"/>
    </source>
</evidence>
<reference evidence="7" key="1">
    <citation type="submission" date="2021-03" db="EMBL/GenBank/DDBJ databases">
        <title>Assistant Professor.</title>
        <authorList>
            <person name="Huq M.A."/>
        </authorList>
    </citation>
    <scope>NUCLEOTIDE SEQUENCE [LARGE SCALE GENOMIC DNA]</scope>
    <source>
        <strain evidence="7">MAH-28</strain>
    </source>
</reference>
<dbReference type="PANTHER" id="PTHR43133">
    <property type="entry name" value="RNA POLYMERASE ECF-TYPE SIGMA FACTO"/>
    <property type="match status" value="1"/>
</dbReference>
<dbReference type="Gene3D" id="1.10.1740.10">
    <property type="match status" value="1"/>
</dbReference>
<evidence type="ECO:0000313" key="6">
    <source>
        <dbReference type="EMBL" id="MBO9153573.1"/>
    </source>
</evidence>
<keyword evidence="7" id="KW-1185">Reference proteome</keyword>
<dbReference type="CDD" id="cd06171">
    <property type="entry name" value="Sigma70_r4"/>
    <property type="match status" value="1"/>
</dbReference>
<evidence type="ECO:0000256" key="1">
    <source>
        <dbReference type="ARBA" id="ARBA00010641"/>
    </source>
</evidence>
<feature type="domain" description="RNA polymerase sigma factor 70 region 4 type 2" evidence="5">
    <location>
        <begin position="124"/>
        <end position="174"/>
    </location>
</feature>
<dbReference type="InterPro" id="IPR013324">
    <property type="entry name" value="RNA_pol_sigma_r3/r4-like"/>
</dbReference>
<keyword evidence="2" id="KW-0805">Transcription regulation</keyword>
<protein>
    <submittedName>
        <fullName evidence="6">Sigma-70 family RNA polymerase sigma factor</fullName>
    </submittedName>
</protein>
<dbReference type="Gene3D" id="1.10.10.10">
    <property type="entry name" value="Winged helix-like DNA-binding domain superfamily/Winged helix DNA-binding domain"/>
    <property type="match status" value="1"/>
</dbReference>
<dbReference type="InterPro" id="IPR014284">
    <property type="entry name" value="RNA_pol_sigma-70_dom"/>
</dbReference>
<dbReference type="Pfam" id="PF08281">
    <property type="entry name" value="Sigma70_r4_2"/>
    <property type="match status" value="1"/>
</dbReference>
<comment type="caution">
    <text evidence="6">The sequence shown here is derived from an EMBL/GenBank/DDBJ whole genome shotgun (WGS) entry which is preliminary data.</text>
</comment>
<dbReference type="InterPro" id="IPR013249">
    <property type="entry name" value="RNA_pol_sigma70_r4_t2"/>
</dbReference>
<keyword evidence="4" id="KW-0804">Transcription</keyword>
<dbReference type="InterPro" id="IPR013325">
    <property type="entry name" value="RNA_pol_sigma_r2"/>
</dbReference>
<dbReference type="SUPFAM" id="SSF88659">
    <property type="entry name" value="Sigma3 and sigma4 domains of RNA polymerase sigma factors"/>
    <property type="match status" value="1"/>
</dbReference>
<dbReference type="InterPro" id="IPR036388">
    <property type="entry name" value="WH-like_DNA-bd_sf"/>
</dbReference>
<evidence type="ECO:0000256" key="4">
    <source>
        <dbReference type="ARBA" id="ARBA00023163"/>
    </source>
</evidence>
<organism evidence="6 7">
    <name type="scientific">Chitinophaga chungangae</name>
    <dbReference type="NCBI Taxonomy" id="2821488"/>
    <lineage>
        <taxon>Bacteria</taxon>
        <taxon>Pseudomonadati</taxon>
        <taxon>Bacteroidota</taxon>
        <taxon>Chitinophagia</taxon>
        <taxon>Chitinophagales</taxon>
        <taxon>Chitinophagaceae</taxon>
        <taxon>Chitinophaga</taxon>
    </lineage>
</organism>
<evidence type="ECO:0000313" key="7">
    <source>
        <dbReference type="Proteomes" id="UP000679126"/>
    </source>
</evidence>
<name>A0ABS3YFW8_9BACT</name>
<dbReference type="EMBL" id="JAGHKP010000003">
    <property type="protein sequence ID" value="MBO9153573.1"/>
    <property type="molecule type" value="Genomic_DNA"/>
</dbReference>
<accession>A0ABS3YFW8</accession>
<dbReference type="PANTHER" id="PTHR43133:SF46">
    <property type="entry name" value="RNA POLYMERASE SIGMA-70 FACTOR ECF SUBFAMILY"/>
    <property type="match status" value="1"/>
</dbReference>
<dbReference type="RefSeq" id="WP_209146575.1">
    <property type="nucleotide sequence ID" value="NZ_JAGHKP010000003.1"/>
</dbReference>
<sequence length="195" mass="22198">MYASLNDSALWAKVTEGDKEALAFVYRTSFPALFRYGMKLQADESLVKDCIHDLFVTIWLSRERLSSTDSIKYYLLASLKRRISAQLQKNAVDSFEDVPETVAISASPEENIIREQAGQELQLKLVKMMGQLPPRQQEILHLRFYEGLSPQETANIMDLSLNSSYVLLSKALNFLKKHSEGLKCALFIVIQLIHL</sequence>
<dbReference type="NCBIfam" id="TIGR02937">
    <property type="entry name" value="sigma70-ECF"/>
    <property type="match status" value="1"/>
</dbReference>
<dbReference type="Proteomes" id="UP000679126">
    <property type="component" value="Unassembled WGS sequence"/>
</dbReference>
<dbReference type="InterPro" id="IPR039425">
    <property type="entry name" value="RNA_pol_sigma-70-like"/>
</dbReference>
<gene>
    <name evidence="6" type="ORF">J7I43_15195</name>
</gene>
<dbReference type="SUPFAM" id="SSF88946">
    <property type="entry name" value="Sigma2 domain of RNA polymerase sigma factors"/>
    <property type="match status" value="1"/>
</dbReference>